<keyword evidence="5" id="KW-1185">Reference proteome</keyword>
<dbReference type="SUPFAM" id="SSF55785">
    <property type="entry name" value="PYP-like sensor domain (PAS domain)"/>
    <property type="match status" value="1"/>
</dbReference>
<accession>A0A6L7HV59</accession>
<evidence type="ECO:0000313" key="5">
    <source>
        <dbReference type="Proteomes" id="UP000474778"/>
    </source>
</evidence>
<protein>
    <submittedName>
        <fullName evidence="4">EAL domain-containing protein</fullName>
    </submittedName>
</protein>
<evidence type="ECO:0000313" key="4">
    <source>
        <dbReference type="EMBL" id="MXR67890.1"/>
    </source>
</evidence>
<feature type="domain" description="EAL" evidence="2">
    <location>
        <begin position="599"/>
        <end position="852"/>
    </location>
</feature>
<dbReference type="PROSITE" id="PS50112">
    <property type="entry name" value="PAS"/>
    <property type="match status" value="1"/>
</dbReference>
<organism evidence="4 5">
    <name type="scientific">Shewanella insulae</name>
    <dbReference type="NCBI Taxonomy" id="2681496"/>
    <lineage>
        <taxon>Bacteria</taxon>
        <taxon>Pseudomonadati</taxon>
        <taxon>Pseudomonadota</taxon>
        <taxon>Gammaproteobacteria</taxon>
        <taxon>Alteromonadales</taxon>
        <taxon>Shewanellaceae</taxon>
        <taxon>Shewanella</taxon>
    </lineage>
</organism>
<dbReference type="Gene3D" id="3.30.450.20">
    <property type="entry name" value="PAS domain"/>
    <property type="match status" value="1"/>
</dbReference>
<feature type="domain" description="PAS" evidence="1">
    <location>
        <begin position="304"/>
        <end position="351"/>
    </location>
</feature>
<dbReference type="InterPro" id="IPR035965">
    <property type="entry name" value="PAS-like_dom_sf"/>
</dbReference>
<reference evidence="4 5" key="1">
    <citation type="submission" date="2019-12" db="EMBL/GenBank/DDBJ databases">
        <title>Shewanella insulae sp. nov., isolated from a tidal flat.</title>
        <authorList>
            <person name="Yoon J.-H."/>
        </authorList>
    </citation>
    <scope>NUCLEOTIDE SEQUENCE [LARGE SCALE GENOMIC DNA]</scope>
    <source>
        <strain evidence="4 5">JBTF-M18</strain>
    </source>
</reference>
<dbReference type="SUPFAM" id="SSF141868">
    <property type="entry name" value="EAL domain-like"/>
    <property type="match status" value="1"/>
</dbReference>
<comment type="caution">
    <text evidence="4">The sequence shown here is derived from an EMBL/GenBank/DDBJ whole genome shotgun (WGS) entry which is preliminary data.</text>
</comment>
<dbReference type="Pfam" id="PF00563">
    <property type="entry name" value="EAL"/>
    <property type="match status" value="1"/>
</dbReference>
<dbReference type="NCBIfam" id="TIGR00254">
    <property type="entry name" value="GGDEF"/>
    <property type="match status" value="1"/>
</dbReference>
<dbReference type="InterPro" id="IPR043128">
    <property type="entry name" value="Rev_trsase/Diguanyl_cyclase"/>
</dbReference>
<dbReference type="PROSITE" id="PS50887">
    <property type="entry name" value="GGDEF"/>
    <property type="match status" value="1"/>
</dbReference>
<dbReference type="PROSITE" id="PS50883">
    <property type="entry name" value="EAL"/>
    <property type="match status" value="1"/>
</dbReference>
<dbReference type="InterPro" id="IPR001633">
    <property type="entry name" value="EAL_dom"/>
</dbReference>
<gene>
    <name evidence="4" type="ORF">GNT65_04280</name>
</gene>
<dbReference type="PANTHER" id="PTHR33121:SF23">
    <property type="entry name" value="CYCLIC DI-GMP PHOSPHODIESTERASE PDEB"/>
    <property type="match status" value="1"/>
</dbReference>
<proteinExistence type="predicted"/>
<dbReference type="InterPro" id="IPR000014">
    <property type="entry name" value="PAS"/>
</dbReference>
<dbReference type="InterPro" id="IPR050706">
    <property type="entry name" value="Cyclic-di-GMP_PDE-like"/>
</dbReference>
<dbReference type="EMBL" id="WRPA01000002">
    <property type="protein sequence ID" value="MXR67890.1"/>
    <property type="molecule type" value="Genomic_DNA"/>
</dbReference>
<dbReference type="InterPro" id="IPR000160">
    <property type="entry name" value="GGDEF_dom"/>
</dbReference>
<feature type="domain" description="GGDEF" evidence="3">
    <location>
        <begin position="455"/>
        <end position="588"/>
    </location>
</feature>
<evidence type="ECO:0000259" key="3">
    <source>
        <dbReference type="PROSITE" id="PS50887"/>
    </source>
</evidence>
<dbReference type="InterPro" id="IPR035919">
    <property type="entry name" value="EAL_sf"/>
</dbReference>
<evidence type="ECO:0000259" key="1">
    <source>
        <dbReference type="PROSITE" id="PS50112"/>
    </source>
</evidence>
<dbReference type="Pfam" id="PF00990">
    <property type="entry name" value="GGDEF"/>
    <property type="match status" value="1"/>
</dbReference>
<dbReference type="InterPro" id="IPR013656">
    <property type="entry name" value="PAS_4"/>
</dbReference>
<dbReference type="Gene3D" id="3.20.20.450">
    <property type="entry name" value="EAL domain"/>
    <property type="match status" value="1"/>
</dbReference>
<dbReference type="AlphaFoldDB" id="A0A6L7HV59"/>
<dbReference type="SMART" id="SM00052">
    <property type="entry name" value="EAL"/>
    <property type="match status" value="1"/>
</dbReference>
<dbReference type="NCBIfam" id="TIGR00229">
    <property type="entry name" value="sensory_box"/>
    <property type="match status" value="1"/>
</dbReference>
<dbReference type="Pfam" id="PF08448">
    <property type="entry name" value="PAS_4"/>
    <property type="match status" value="1"/>
</dbReference>
<name>A0A6L7HV59_9GAMM</name>
<dbReference type="RefSeq" id="WP_160793865.1">
    <property type="nucleotide sequence ID" value="NZ_WRPA01000002.1"/>
</dbReference>
<dbReference type="SMART" id="SM00267">
    <property type="entry name" value="GGDEF"/>
    <property type="match status" value="1"/>
</dbReference>
<sequence>MRISKKILVFVAGFCLPAIMATSYGLNAWYELRLSDLSQDVEQRALQNIAQHLEEDLRQFELFAQLYGVPMVLLPAEQRQTLSVTWHAMALSSHASLYSIQADGIISFTDPSPETQGLDLDSLRSELLALEGSRTGFLLQDKQGYLACVIPLSDNRRLLMVRRVDNRLFEHYQAHASLAELRLAATAPNLLGLPSKERVTLEVPSLLGDHSLLLDIALTQQKSLQQSGPATLVYLIGGISLLLLLLGYLWLRHGVVDPLKQLLRQLSLVDPTAKTYQPIRAKGTSEFMVISEQVNSLLARIFQQKERSKITLEAIAEAVILTDSWAKVIYLNPQAERLLKVKAESAVGMNLDKVFRSEPELNQSLFAFMASGTPTPMLSKVKFTSHTPRLMERSISNLKGPNNKIIGTVIVLRDITQEELLKHQLRRRANFDNVTGLLNRCAFEERVQAFAEDAQTLAICYFDLEQFKLINDSCGHNAGDAMLKMVAKAIQASLEGQGLLARLGGDEFGLALKDLEVVALAQQVKQIINAVGKQVMEHHGCHYHVGISAGVALARAPYINALELLKDADIACIAAKRKGSNQVHFYDDKDKELTYQRNAPKWAVRIAQAIEHNELLLYYQPIKALGLQGKQRMEVLLRIQEPCGRILAPAQFIAAAERFKLMTDVDKEVIRKTFLWLSLHEELWADHCLSINLSANSLGAEGMVDYIIAQLKRFAIPSQCICFEITETSAIQNRNRAMEMLNQLKKQGFSFALDDFGTGFASYGYLRELPVNYVKIDGCFIKSLASNAKDYAIVKSIHDVCRVMGIETVAEFVENQEIIERLESIGINYAQGYAIGRPKSLDQYLSAPTDNVHRLMA</sequence>
<dbReference type="PANTHER" id="PTHR33121">
    <property type="entry name" value="CYCLIC DI-GMP PHOSPHODIESTERASE PDEF"/>
    <property type="match status" value="1"/>
</dbReference>
<dbReference type="CDD" id="cd01948">
    <property type="entry name" value="EAL"/>
    <property type="match status" value="1"/>
</dbReference>
<dbReference type="Proteomes" id="UP000474778">
    <property type="component" value="Unassembled WGS sequence"/>
</dbReference>
<dbReference type="SUPFAM" id="SSF55073">
    <property type="entry name" value="Nucleotide cyclase"/>
    <property type="match status" value="1"/>
</dbReference>
<dbReference type="InterPro" id="IPR029787">
    <property type="entry name" value="Nucleotide_cyclase"/>
</dbReference>
<dbReference type="CDD" id="cd00130">
    <property type="entry name" value="PAS"/>
    <property type="match status" value="1"/>
</dbReference>
<dbReference type="Gene3D" id="3.30.70.270">
    <property type="match status" value="1"/>
</dbReference>
<dbReference type="CDD" id="cd01949">
    <property type="entry name" value="GGDEF"/>
    <property type="match status" value="1"/>
</dbReference>
<dbReference type="GO" id="GO:0071111">
    <property type="term" value="F:cyclic-guanylate-specific phosphodiesterase activity"/>
    <property type="evidence" value="ECO:0007669"/>
    <property type="project" value="InterPro"/>
</dbReference>
<evidence type="ECO:0000259" key="2">
    <source>
        <dbReference type="PROSITE" id="PS50883"/>
    </source>
</evidence>